<evidence type="ECO:0000259" key="9">
    <source>
        <dbReference type="PROSITE" id="PS52029"/>
    </source>
</evidence>
<dbReference type="SUPFAM" id="SSF141523">
    <property type="entry name" value="L,D-transpeptidase catalytic domain-like"/>
    <property type="match status" value="1"/>
</dbReference>
<dbReference type="CDD" id="cd16913">
    <property type="entry name" value="YkuD_like"/>
    <property type="match status" value="1"/>
</dbReference>
<feature type="domain" description="L,D-TPase catalytic" evidence="9">
    <location>
        <begin position="36"/>
        <end position="170"/>
    </location>
</feature>
<evidence type="ECO:0000256" key="4">
    <source>
        <dbReference type="ARBA" id="ARBA00022960"/>
    </source>
</evidence>
<dbReference type="GO" id="GO:0016740">
    <property type="term" value="F:transferase activity"/>
    <property type="evidence" value="ECO:0007669"/>
    <property type="project" value="UniProtKB-KW"/>
</dbReference>
<reference evidence="11" key="1">
    <citation type="submission" date="2018-07" db="EMBL/GenBank/DDBJ databases">
        <title>Genome sequencing of Paracoccus sp. SC2-6.</title>
        <authorList>
            <person name="Heo J."/>
            <person name="Kim S.-J."/>
            <person name="Kwon S.-W."/>
        </authorList>
    </citation>
    <scope>NUCLEOTIDE SEQUENCE [LARGE SCALE GENOMIC DNA]</scope>
    <source>
        <strain evidence="11">SC2-6</strain>
    </source>
</reference>
<evidence type="ECO:0000256" key="6">
    <source>
        <dbReference type="ARBA" id="ARBA00023316"/>
    </source>
</evidence>
<dbReference type="PANTHER" id="PTHR36699">
    <property type="entry name" value="LD-TRANSPEPTIDASE"/>
    <property type="match status" value="1"/>
</dbReference>
<dbReference type="PANTHER" id="PTHR36699:SF1">
    <property type="entry name" value="L,D-TRANSPEPTIDASE YAFK-RELATED"/>
    <property type="match status" value="1"/>
</dbReference>
<dbReference type="EMBL" id="CP030918">
    <property type="protein sequence ID" value="AXC49549.1"/>
    <property type="molecule type" value="Genomic_DNA"/>
</dbReference>
<gene>
    <name evidence="10" type="ORF">DRW48_07475</name>
</gene>
<dbReference type="GO" id="GO:0004180">
    <property type="term" value="F:carboxypeptidase activity"/>
    <property type="evidence" value="ECO:0007669"/>
    <property type="project" value="UniProtKB-ARBA"/>
</dbReference>
<feature type="chain" id="PRO_5016947642" description="L,D-TPase catalytic domain-containing protein" evidence="8">
    <location>
        <begin position="24"/>
        <end position="171"/>
    </location>
</feature>
<evidence type="ECO:0000256" key="7">
    <source>
        <dbReference type="PROSITE-ProRule" id="PRU01373"/>
    </source>
</evidence>
<feature type="active site" description="Nucleophile" evidence="7">
    <location>
        <position position="146"/>
    </location>
</feature>
<keyword evidence="5 7" id="KW-0573">Peptidoglycan synthesis</keyword>
<evidence type="ECO:0000256" key="1">
    <source>
        <dbReference type="ARBA" id="ARBA00004752"/>
    </source>
</evidence>
<dbReference type="Pfam" id="PF03734">
    <property type="entry name" value="YkuD"/>
    <property type="match status" value="1"/>
</dbReference>
<dbReference type="InterPro" id="IPR005490">
    <property type="entry name" value="LD_TPept_cat_dom"/>
</dbReference>
<dbReference type="GO" id="GO:0071555">
    <property type="term" value="P:cell wall organization"/>
    <property type="evidence" value="ECO:0007669"/>
    <property type="project" value="UniProtKB-UniRule"/>
</dbReference>
<dbReference type="KEGG" id="pars:DRW48_07475"/>
<keyword evidence="6 7" id="KW-0961">Cell wall biogenesis/degradation</keyword>
<comment type="similarity">
    <text evidence="2">Belongs to the YkuD family.</text>
</comment>
<dbReference type="OrthoDB" id="9809748at2"/>
<evidence type="ECO:0000313" key="11">
    <source>
        <dbReference type="Proteomes" id="UP000252023"/>
    </source>
</evidence>
<dbReference type="Proteomes" id="UP000252023">
    <property type="component" value="Chromosome"/>
</dbReference>
<dbReference type="PROSITE" id="PS51257">
    <property type="entry name" value="PROKAR_LIPOPROTEIN"/>
    <property type="match status" value="1"/>
</dbReference>
<dbReference type="PROSITE" id="PS52029">
    <property type="entry name" value="LD_TPASE"/>
    <property type="match status" value="1"/>
</dbReference>
<dbReference type="GO" id="GO:0008360">
    <property type="term" value="P:regulation of cell shape"/>
    <property type="evidence" value="ECO:0007669"/>
    <property type="project" value="UniProtKB-UniRule"/>
</dbReference>
<evidence type="ECO:0000256" key="8">
    <source>
        <dbReference type="SAM" id="SignalP"/>
    </source>
</evidence>
<evidence type="ECO:0000256" key="5">
    <source>
        <dbReference type="ARBA" id="ARBA00022984"/>
    </source>
</evidence>
<name>A0A344PJJ4_9RHOB</name>
<protein>
    <recommendedName>
        <fullName evidence="9">L,D-TPase catalytic domain-containing protein</fullName>
    </recommendedName>
</protein>
<sequence>MQHVTRRTVTFALLALLAACSQTDPKFKTYNGPPVTEIVVNKGERRMYLMSGQTVLKAYEVGLGNEPVGTKHFDADGKTPEGVYFIDRANPNSEFHLSLGVSYPNANDIAYAQAQGRHPGGDIFIHGWGDEGHRLAPTKRDWTAGCIAVRDEEIEEVYAMVKGGVPIVINS</sequence>
<evidence type="ECO:0000256" key="3">
    <source>
        <dbReference type="ARBA" id="ARBA00022679"/>
    </source>
</evidence>
<dbReference type="GO" id="GO:0009252">
    <property type="term" value="P:peptidoglycan biosynthetic process"/>
    <property type="evidence" value="ECO:0007669"/>
    <property type="project" value="UniProtKB-UniPathway"/>
</dbReference>
<dbReference type="UniPathway" id="UPA00219"/>
<proteinExistence type="inferred from homology"/>
<evidence type="ECO:0000313" key="10">
    <source>
        <dbReference type="EMBL" id="AXC49549.1"/>
    </source>
</evidence>
<keyword evidence="11" id="KW-1185">Reference proteome</keyword>
<organism evidence="10 11">
    <name type="scientific">Paracoccus suum</name>
    <dbReference type="NCBI Taxonomy" id="2259340"/>
    <lineage>
        <taxon>Bacteria</taxon>
        <taxon>Pseudomonadati</taxon>
        <taxon>Pseudomonadota</taxon>
        <taxon>Alphaproteobacteria</taxon>
        <taxon>Rhodobacterales</taxon>
        <taxon>Paracoccaceae</taxon>
        <taxon>Paracoccus</taxon>
    </lineage>
</organism>
<keyword evidence="3" id="KW-0808">Transferase</keyword>
<dbReference type="InterPro" id="IPR038063">
    <property type="entry name" value="Transpep_catalytic_dom"/>
</dbReference>
<dbReference type="RefSeq" id="WP_114075864.1">
    <property type="nucleotide sequence ID" value="NZ_CP030918.1"/>
</dbReference>
<comment type="pathway">
    <text evidence="1 7">Cell wall biogenesis; peptidoglycan biosynthesis.</text>
</comment>
<feature type="active site" description="Proton donor/acceptor" evidence="7">
    <location>
        <position position="126"/>
    </location>
</feature>
<feature type="signal peptide" evidence="8">
    <location>
        <begin position="1"/>
        <end position="23"/>
    </location>
</feature>
<accession>A0A344PJJ4</accession>
<keyword evidence="8" id="KW-0732">Signal</keyword>
<dbReference type="Gene3D" id="2.40.440.10">
    <property type="entry name" value="L,D-transpeptidase catalytic domain-like"/>
    <property type="match status" value="1"/>
</dbReference>
<dbReference type="AlphaFoldDB" id="A0A344PJJ4"/>
<keyword evidence="4 7" id="KW-0133">Cell shape</keyword>
<evidence type="ECO:0000256" key="2">
    <source>
        <dbReference type="ARBA" id="ARBA00005992"/>
    </source>
</evidence>